<gene>
    <name evidence="3" type="ORF">GCM10020260_01940</name>
</gene>
<reference evidence="4" key="1">
    <citation type="journal article" date="2019" name="Int. J. Syst. Evol. Microbiol.">
        <title>The Global Catalogue of Microorganisms (GCM) 10K type strain sequencing project: providing services to taxonomists for standard genome sequencing and annotation.</title>
        <authorList>
            <consortium name="The Broad Institute Genomics Platform"/>
            <consortium name="The Broad Institute Genome Sequencing Center for Infectious Disease"/>
            <person name="Wu L."/>
            <person name="Ma J."/>
        </authorList>
    </citation>
    <scope>NUCLEOTIDE SEQUENCE [LARGE SCALE GENOMIC DNA]</scope>
    <source>
        <strain evidence="4">JCM 11483</strain>
    </source>
</reference>
<dbReference type="InterPro" id="IPR007214">
    <property type="entry name" value="YbaK/aa-tRNA-synth-assoc-dom"/>
</dbReference>
<dbReference type="Pfam" id="PF04073">
    <property type="entry name" value="tRNA_edit"/>
    <property type="match status" value="1"/>
</dbReference>
<dbReference type="CDD" id="cd04332">
    <property type="entry name" value="YbaK_like"/>
    <property type="match status" value="1"/>
</dbReference>
<keyword evidence="4" id="KW-1185">Reference proteome</keyword>
<dbReference type="PANTHER" id="PTHR30411:SF1">
    <property type="entry name" value="CYTOPLASMIC PROTEIN"/>
    <property type="match status" value="1"/>
</dbReference>
<dbReference type="InterPro" id="IPR036754">
    <property type="entry name" value="YbaK/aa-tRNA-synt-asso_dom_sf"/>
</dbReference>
<feature type="region of interest" description="Disordered" evidence="1">
    <location>
        <begin position="1"/>
        <end position="28"/>
    </location>
</feature>
<comment type="caution">
    <text evidence="3">The sequence shown here is derived from an EMBL/GenBank/DDBJ whole genome shotgun (WGS) entry which is preliminary data.</text>
</comment>
<feature type="domain" description="YbaK/aminoacyl-tRNA synthetase-associated" evidence="2">
    <location>
        <begin position="59"/>
        <end position="180"/>
    </location>
</feature>
<dbReference type="Gene3D" id="3.90.960.10">
    <property type="entry name" value="YbaK/aminoacyl-tRNA synthetase-associated domain"/>
    <property type="match status" value="1"/>
</dbReference>
<feature type="compositionally biased region" description="Pro residues" evidence="1">
    <location>
        <begin position="9"/>
        <end position="21"/>
    </location>
</feature>
<dbReference type="SUPFAM" id="SSF55826">
    <property type="entry name" value="YbaK/ProRS associated domain"/>
    <property type="match status" value="1"/>
</dbReference>
<sequence length="198" mass="20688">MEQQSTPASPMPTTAPAPAPIPADVELSAEDRASVERIRADAAARGVAIELVARGPSGSLEEAAAALGIAPREIVKTLVARAKLTQTADEHTYVIALIPGDRQVDWAKLRRLAGMKKMAMTAPEEAVEATGHRPGTITPFAAESVAGTRWPVYADASIAGRIGMGSGARDLSLFVEAHELFAAFDVVTADITKPAPPD</sequence>
<protein>
    <submittedName>
        <fullName evidence="3">YbaK/EbsC family protein</fullName>
    </submittedName>
</protein>
<dbReference type="Proteomes" id="UP001501736">
    <property type="component" value="Unassembled WGS sequence"/>
</dbReference>
<dbReference type="PANTHER" id="PTHR30411">
    <property type="entry name" value="CYTOPLASMIC PROTEIN"/>
    <property type="match status" value="1"/>
</dbReference>
<evidence type="ECO:0000313" key="4">
    <source>
        <dbReference type="Proteomes" id="UP001501736"/>
    </source>
</evidence>
<dbReference type="EMBL" id="BAAAYG010000002">
    <property type="protein sequence ID" value="GAA3279118.1"/>
    <property type="molecule type" value="Genomic_DNA"/>
</dbReference>
<name>A0ABP6R8B5_9MICC</name>
<evidence type="ECO:0000313" key="3">
    <source>
        <dbReference type="EMBL" id="GAA3279118.1"/>
    </source>
</evidence>
<organism evidence="3 4">
    <name type="scientific">Nesterenkonia halobia</name>
    <dbReference type="NCBI Taxonomy" id="37922"/>
    <lineage>
        <taxon>Bacteria</taxon>
        <taxon>Bacillati</taxon>
        <taxon>Actinomycetota</taxon>
        <taxon>Actinomycetes</taxon>
        <taxon>Micrococcales</taxon>
        <taxon>Micrococcaceae</taxon>
        <taxon>Nesterenkonia</taxon>
    </lineage>
</organism>
<proteinExistence type="predicted"/>
<evidence type="ECO:0000259" key="2">
    <source>
        <dbReference type="Pfam" id="PF04073"/>
    </source>
</evidence>
<accession>A0ABP6R8B5</accession>
<dbReference type="RefSeq" id="WP_344717323.1">
    <property type="nucleotide sequence ID" value="NZ_BAAAYG010000002.1"/>
</dbReference>
<evidence type="ECO:0000256" key="1">
    <source>
        <dbReference type="SAM" id="MobiDB-lite"/>
    </source>
</evidence>